<dbReference type="VEuPathDB" id="FungiDB:HZS61_017122"/>
<name>A0A420NCD1_FUSOX</name>
<dbReference type="VEuPathDB" id="FungiDB:FOXG_09054"/>
<dbReference type="VEuPathDB" id="FungiDB:FOC1_g10012325"/>
<dbReference type="EMBL" id="MRCX01000042">
    <property type="protein sequence ID" value="RKK77934.1"/>
    <property type="molecule type" value="Genomic_DNA"/>
</dbReference>
<dbReference type="PANTHER" id="PTHR14187">
    <property type="entry name" value="ALPHA KINASE/ELONGATION FACTOR 2 KINASE"/>
    <property type="match status" value="1"/>
</dbReference>
<dbReference type="VEuPathDB" id="FungiDB:FOZG_12328"/>
<evidence type="ECO:0000313" key="2">
    <source>
        <dbReference type="Proteomes" id="UP000285084"/>
    </source>
</evidence>
<reference evidence="1 2" key="1">
    <citation type="journal article" date="2018" name="Sci. Rep.">
        <title>Characterisation of pathogen-specific regions and novel effector candidates in Fusarium oxysporum f. sp. cepae.</title>
        <authorList>
            <person name="Armitage A.D."/>
            <person name="Taylor A."/>
            <person name="Sobczyk M.K."/>
            <person name="Baxter L."/>
            <person name="Greenfield B.P."/>
            <person name="Bates H.J."/>
            <person name="Wilson F."/>
            <person name="Jackson A.C."/>
            <person name="Ott S."/>
            <person name="Harrison R.J."/>
            <person name="Clarkson J.P."/>
        </authorList>
    </citation>
    <scope>NUCLEOTIDE SEQUENCE [LARGE SCALE GENOMIC DNA]</scope>
    <source>
        <strain evidence="1 2">Fo_A13</strain>
    </source>
</reference>
<evidence type="ECO:0000313" key="1">
    <source>
        <dbReference type="EMBL" id="RKK77934.1"/>
    </source>
</evidence>
<accession>A0A420NCD1</accession>
<dbReference type="VEuPathDB" id="FungiDB:FOIG_04833"/>
<protein>
    <submittedName>
        <fullName evidence="1">Uncharacterized protein</fullName>
    </submittedName>
</protein>
<gene>
    <name evidence="1" type="ORF">BFJ69_g5931</name>
</gene>
<dbReference type="AlphaFoldDB" id="A0A420NCD1"/>
<dbReference type="PANTHER" id="PTHR14187:SF5">
    <property type="entry name" value="HEAT SHOCK 70 KDA PROTEIN 12A"/>
    <property type="match status" value="1"/>
</dbReference>
<sequence>MATREATPTGQPTRHLDVYTGIYWGTTTFKFKGSKVPTKYPTGIYNGSEYDGKWLGWLKLSLSHMDDLPHDLRVSKKLDILTKEREALDMSAVDSTSTFLGVIWKHAHEEICDRVKQIDEFAQYHVVITVTVPVVWPTGARKKLYQAIQSANILGPNIRLARKFVTETEATGIALMPATSVYPGNLQVGKANPRTMYTFERRLNHLSGSGFQVTDTVIICDCGGGTTVSELTAPTGVYPALRRAGDFPGKCIFAGGSLVDEALLDLVKGKAKRECPTPTFKALTNKDFHEFVESIWDENLKITHSLGMAGTRFRLPVNFLGSQVKRQPMAHPDSLNMTFTAKVREVTGKSEGQETRPSWTAVARGAVFHGIQANSQSNQPIVQVNSRASGEGYGLESSTDISILWLVNPGDELSVDGQYRRPVPPQAVWHGRHGRSYVNMYRQEGPNAIPGFASCLSWNAVGELQNLEFNFHWDGTRMHYVLLYRGNQQVPLTIENYYDL</sequence>
<organism evidence="1 2">
    <name type="scientific">Fusarium oxysporum</name>
    <name type="common">Fusarium vascular wilt</name>
    <dbReference type="NCBI Taxonomy" id="5507"/>
    <lineage>
        <taxon>Eukaryota</taxon>
        <taxon>Fungi</taxon>
        <taxon>Dikarya</taxon>
        <taxon>Ascomycota</taxon>
        <taxon>Pezizomycotina</taxon>
        <taxon>Sordariomycetes</taxon>
        <taxon>Hypocreomycetidae</taxon>
        <taxon>Hypocreales</taxon>
        <taxon>Nectriaceae</taxon>
        <taxon>Fusarium</taxon>
        <taxon>Fusarium oxysporum species complex</taxon>
    </lineage>
</organism>
<dbReference type="Proteomes" id="UP000285084">
    <property type="component" value="Unassembled WGS sequence"/>
</dbReference>
<dbReference type="VEuPathDB" id="FungiDB:FOMG_07868"/>
<proteinExistence type="predicted"/>
<dbReference type="CDD" id="cd10170">
    <property type="entry name" value="ASKHA_NBD_HSP70"/>
    <property type="match status" value="1"/>
</dbReference>
<comment type="caution">
    <text evidence="1">The sequence shown here is derived from an EMBL/GenBank/DDBJ whole genome shotgun (WGS) entry which is preliminary data.</text>
</comment>